<accession>A0AAE3R418</accession>
<evidence type="ECO:0000313" key="2">
    <source>
        <dbReference type="Proteomes" id="UP001232063"/>
    </source>
</evidence>
<dbReference type="EMBL" id="JASJOU010000003">
    <property type="protein sequence ID" value="MDJ1501169.1"/>
    <property type="molecule type" value="Genomic_DNA"/>
</dbReference>
<dbReference type="Gene3D" id="2.60.120.260">
    <property type="entry name" value="Galactose-binding domain-like"/>
    <property type="match status" value="1"/>
</dbReference>
<dbReference type="RefSeq" id="WP_314510663.1">
    <property type="nucleotide sequence ID" value="NZ_JASJOU010000003.1"/>
</dbReference>
<dbReference type="SUPFAM" id="SSF49785">
    <property type="entry name" value="Galactose-binding domain-like"/>
    <property type="match status" value="1"/>
</dbReference>
<protein>
    <submittedName>
        <fullName evidence="1">Uncharacterized protein</fullName>
    </submittedName>
</protein>
<sequence length="1693" mass="188093">MLHRRKITRLIASFLLINITANIIFPVVSHASATGPNQAEHTSYQSPGSTDMVNLSTGDMTYTLPALDIPGADGGFSMPLSYNAGIGLNQEASWVGLGWSLNPGAISRNVAQYPDDASGEDNLINYKDDLDRGWRSNWGLVGFNWSVEKGHGGEVDLFGIISATVNNKDGMTSGHILGIGGANGKFDFNAAQMAEGIITIASFGASAAASGVAKAATSLGVSAATSVATSVIMNNVMPANTMSLGFMQPTYVEKKKAFHRDWWVFINESRQEKMFGSLYFQNAAVNATPSNLSTLYVKGTTTYKPSAFQGVYQSSDQGNKAIDQASDVYIAYNKYDEDKDWKYKYSTARPVNIAHDMFSVMGATVSGNIRPYRLEVGSVALPKRMSENHLKFNAIPYENYKVGFRYDGDISNAYDYHKGTDPAGEFKLGFSNTWDASKTVTVTDNSLYAQRIEGNRKGLQDRKLVTGKHIAWYSNEEILSAYDGNSQLVNQGLFLEWKQPTQIPTRTEQQCDPYTIDQTDGTIIFEEDCYTVTIPGTNNEFRSKAPAKGIGGFVITAEDGLTYHYSLPVYNFRQFTKATYRDNTDAFYTQSNPQKYATAWLLTAVTGPDFVDRGTPGLVDEQDWGYWVKFDYGKFASNYKWRSPYVGYSYNEDDNTLNSPSYTEGYKETYYLNKISTRSHTALFVKSVREDGRGHYTGSATLNPNLGNFNERFPSSSLKLDEVIVLTNEDYKKLSTANGIGSGVPAFNENTANNTTSSDASLKSGDTFLNVLDINDVNADSRIRDYISQNALKRVVFNYSYRLCRKTINSFVSAVTPPGIQLDDQANMGVNSNDRGGKLTLESVSMYGPNSFKLMPDFTFQYGDNPEYSRNKWDQWGFYNSAGTTSVNSHKASSIDADAASWSLKKIITPLGGTIEFDYERDTYSSVSEYPLGSNLTFNRQIYNPTVGSISFPNYTGDLRNYYQPGDLVYLYATVWKAYACPSSNLSEQQTGEAGGAYTLTKVTANQIEIANPPQVPNSSNPPANCLSVADKIEGYIGMPADRKGGDIRVSRIRTTDATGNTYQTKYNYGRSITAGAVSSGVVSKVPYTEVDNVRYLHLTELGDYPQTPVLYGRVNVINSIGTTDNFSMRTEYTFTTPRSEMVKINNPYMYQDEEYVGTLKKTRLYESNYINEISISQIGQPRSIKKYNGNNKLEQTTTLGYSNAIPNNSNVANYANKQGVFTEGVMTNELILAWEQQGNDIWWTQYHKLFRTSKKYIPSVLVSQTTTKGTISNTASTQLFDFLTGQVLESQQTDALGNTFVSVEVPAYEKYPEMGSKTLNPLNKNMMVQPTASYVYRVQNGQRSTAPVSVAVQTWKGWDSYRSYDEATSKYLNKTEGPKIWRKQEAWVWDGRELNADGTLKGFSTSTDFNWSSLTQLSPWLKVGETAAYDHYSASLMSKDMNGNFAASKKGYNQQYTIANASNARYTEIVYSGAEDKTMVAPNVFHFGGEVRDADKQSSDVAHTGLYSVKLQNGEHGFRYTALAGDANDPATEIETGRTYRISAWIHRDDFASKAARLYVQYTDAQGAHILKQVGLADPGAQLSGNWYLVNAFVDIPASINGQTLTVGATNTGATPVYIDDFRFHPIDAPMTGYVYNPKTWQVTHILDNDNIYTFYEYDDAGILIKTYQERLGETGVRQQLSEKKYNYARPK</sequence>
<name>A0AAE3R418_9BACT</name>
<dbReference type="InterPro" id="IPR008979">
    <property type="entry name" value="Galactose-bd-like_sf"/>
</dbReference>
<dbReference type="Proteomes" id="UP001232063">
    <property type="component" value="Unassembled WGS sequence"/>
</dbReference>
<organism evidence="1 2">
    <name type="scientific">Xanthocytophaga agilis</name>
    <dbReference type="NCBI Taxonomy" id="3048010"/>
    <lineage>
        <taxon>Bacteria</taxon>
        <taxon>Pseudomonadati</taxon>
        <taxon>Bacteroidota</taxon>
        <taxon>Cytophagia</taxon>
        <taxon>Cytophagales</taxon>
        <taxon>Rhodocytophagaceae</taxon>
        <taxon>Xanthocytophaga</taxon>
    </lineage>
</organism>
<gene>
    <name evidence="1" type="ORF">QNI22_10945</name>
</gene>
<evidence type="ECO:0000313" key="1">
    <source>
        <dbReference type="EMBL" id="MDJ1501169.1"/>
    </source>
</evidence>
<comment type="caution">
    <text evidence="1">The sequence shown here is derived from an EMBL/GenBank/DDBJ whole genome shotgun (WGS) entry which is preliminary data.</text>
</comment>
<reference evidence="1" key="1">
    <citation type="submission" date="2023-05" db="EMBL/GenBank/DDBJ databases">
        <authorList>
            <person name="Zhang X."/>
        </authorList>
    </citation>
    <scope>NUCLEOTIDE SEQUENCE</scope>
    <source>
        <strain evidence="1">BD1B2-1</strain>
    </source>
</reference>
<proteinExistence type="predicted"/>
<keyword evidence="2" id="KW-1185">Reference proteome</keyword>